<evidence type="ECO:0000313" key="3">
    <source>
        <dbReference type="EMBL" id="QFZ17328.1"/>
    </source>
</evidence>
<dbReference type="PANTHER" id="PTHR36124">
    <property type="match status" value="1"/>
</dbReference>
<dbReference type="KEGG" id="ssyi:EKG83_07435"/>
<evidence type="ECO:0000256" key="1">
    <source>
        <dbReference type="SAM" id="MobiDB-lite"/>
    </source>
</evidence>
<name>A0A5Q0GTK2_SACSY</name>
<dbReference type="RefSeq" id="WP_051764360.1">
    <property type="nucleotide sequence ID" value="NZ_CP034550.1"/>
</dbReference>
<proteinExistence type="predicted"/>
<dbReference type="OrthoDB" id="836517at2"/>
<dbReference type="Pfam" id="PF09995">
    <property type="entry name" value="MPAB_Lcp_cat"/>
    <property type="match status" value="1"/>
</dbReference>
<keyword evidence="4" id="KW-1185">Reference proteome</keyword>
<dbReference type="InterPro" id="IPR018713">
    <property type="entry name" value="MPAB/Lcp_cat_dom"/>
</dbReference>
<sequence>MSQDLATRRRQDRFANLRRITALDPERDHQEILRISSGYEFPWDYVRALEFALFRTYCVPSVSALLARTGEFERRPQKRYDDTALLMVELVDHGYDSPRGKEALRVVNRLHGRYEISNDDMRYVLSTFVYDPIEWITAYGWRPLTDHERVAAFHFYRAVGARMGIKDVPDTYEAFRAFKKAYEAEHFAYSDTNRRIGRYTLDLFCSWYPLPKSLTSRAVLSLLDAPMLEAFGFPHQPRLLTAAARTALRLRAGVVRRMPPRRTARLTNDPRNRTYPNYPTGYRPSDLGAR</sequence>
<dbReference type="EMBL" id="CP034550">
    <property type="protein sequence ID" value="QFZ17328.1"/>
    <property type="molecule type" value="Genomic_DNA"/>
</dbReference>
<dbReference type="Proteomes" id="UP000325787">
    <property type="component" value="Chromosome"/>
</dbReference>
<accession>A0A5Q0GTK2</accession>
<feature type="domain" description="ER-bound oxygenase mpaB/mpaB'/Rubber oxygenase catalytic" evidence="2">
    <location>
        <begin position="60"/>
        <end position="250"/>
    </location>
</feature>
<organism evidence="3 4">
    <name type="scientific">Saccharothrix syringae</name>
    <name type="common">Nocardiopsis syringae</name>
    <dbReference type="NCBI Taxonomy" id="103733"/>
    <lineage>
        <taxon>Bacteria</taxon>
        <taxon>Bacillati</taxon>
        <taxon>Actinomycetota</taxon>
        <taxon>Actinomycetes</taxon>
        <taxon>Pseudonocardiales</taxon>
        <taxon>Pseudonocardiaceae</taxon>
        <taxon>Saccharothrix</taxon>
    </lineage>
</organism>
<dbReference type="GO" id="GO:0016491">
    <property type="term" value="F:oxidoreductase activity"/>
    <property type="evidence" value="ECO:0007669"/>
    <property type="project" value="InterPro"/>
</dbReference>
<dbReference type="AlphaFoldDB" id="A0A5Q0GTK2"/>
<dbReference type="InterPro" id="IPR046366">
    <property type="entry name" value="MPAB"/>
</dbReference>
<protein>
    <submittedName>
        <fullName evidence="3">DUF2236 domain-containing protein</fullName>
    </submittedName>
</protein>
<feature type="region of interest" description="Disordered" evidence="1">
    <location>
        <begin position="259"/>
        <end position="290"/>
    </location>
</feature>
<gene>
    <name evidence="3" type="ORF">EKG83_07435</name>
</gene>
<evidence type="ECO:0000259" key="2">
    <source>
        <dbReference type="Pfam" id="PF09995"/>
    </source>
</evidence>
<evidence type="ECO:0000313" key="4">
    <source>
        <dbReference type="Proteomes" id="UP000325787"/>
    </source>
</evidence>
<dbReference type="PANTHER" id="PTHR36124:SF1">
    <property type="entry name" value="ER-BOUND OXYGENASE MPAB_MPAB'_RUBBER OXYGENASE CATALYTIC DOMAIN-CONTAINING PROTEIN"/>
    <property type="match status" value="1"/>
</dbReference>
<reference evidence="4" key="1">
    <citation type="journal article" date="2021" name="Curr. Microbiol.">
        <title>Complete genome of nocamycin-producing strain Saccharothrix syringae NRRL B-16468 reveals the biosynthetic potential for secondary metabolites.</title>
        <authorList>
            <person name="Mo X."/>
            <person name="Yang S."/>
        </authorList>
    </citation>
    <scope>NUCLEOTIDE SEQUENCE [LARGE SCALE GENOMIC DNA]</scope>
    <source>
        <strain evidence="4">ATCC 51364 / DSM 43886 / JCM 6844 / KCTC 9398 / NBRC 14523 / NRRL B-16468 / INA 2240</strain>
    </source>
</reference>